<evidence type="ECO:0000256" key="1">
    <source>
        <dbReference type="SAM" id="Phobius"/>
    </source>
</evidence>
<organism evidence="3 4">
    <name type="scientific">Emiliania huxleyi (strain CCMP1516)</name>
    <dbReference type="NCBI Taxonomy" id="280463"/>
    <lineage>
        <taxon>Eukaryota</taxon>
        <taxon>Haptista</taxon>
        <taxon>Haptophyta</taxon>
        <taxon>Prymnesiophyceae</taxon>
        <taxon>Isochrysidales</taxon>
        <taxon>Noelaerhabdaceae</taxon>
        <taxon>Emiliania</taxon>
    </lineage>
</organism>
<reference evidence="3" key="2">
    <citation type="submission" date="2024-10" db="UniProtKB">
        <authorList>
            <consortium name="EnsemblProtists"/>
        </authorList>
    </citation>
    <scope>IDENTIFICATION</scope>
</reference>
<name>A0A0D3IS99_EMIH1</name>
<proteinExistence type="predicted"/>
<dbReference type="Pfam" id="PF09851">
    <property type="entry name" value="SHOCT"/>
    <property type="match status" value="1"/>
</dbReference>
<protein>
    <recommendedName>
        <fullName evidence="2">SHOCT domain-containing protein</fullName>
    </recommendedName>
</protein>
<keyword evidence="1" id="KW-0472">Membrane</keyword>
<dbReference type="InterPro" id="IPR018649">
    <property type="entry name" value="SHOCT"/>
</dbReference>
<evidence type="ECO:0000313" key="4">
    <source>
        <dbReference type="Proteomes" id="UP000013827"/>
    </source>
</evidence>
<keyword evidence="1" id="KW-1133">Transmembrane helix</keyword>
<dbReference type="KEGG" id="ehx:EMIHUDRAFT_212158"/>
<reference evidence="4" key="1">
    <citation type="journal article" date="2013" name="Nature">
        <title>Pan genome of the phytoplankton Emiliania underpins its global distribution.</title>
        <authorList>
            <person name="Read B.A."/>
            <person name="Kegel J."/>
            <person name="Klute M.J."/>
            <person name="Kuo A."/>
            <person name="Lefebvre S.C."/>
            <person name="Maumus F."/>
            <person name="Mayer C."/>
            <person name="Miller J."/>
            <person name="Monier A."/>
            <person name="Salamov A."/>
            <person name="Young J."/>
            <person name="Aguilar M."/>
            <person name="Claverie J.M."/>
            <person name="Frickenhaus S."/>
            <person name="Gonzalez K."/>
            <person name="Herman E.K."/>
            <person name="Lin Y.C."/>
            <person name="Napier J."/>
            <person name="Ogata H."/>
            <person name="Sarno A.F."/>
            <person name="Shmutz J."/>
            <person name="Schroeder D."/>
            <person name="de Vargas C."/>
            <person name="Verret F."/>
            <person name="von Dassow P."/>
            <person name="Valentin K."/>
            <person name="Van de Peer Y."/>
            <person name="Wheeler G."/>
            <person name="Dacks J.B."/>
            <person name="Delwiche C.F."/>
            <person name="Dyhrman S.T."/>
            <person name="Glockner G."/>
            <person name="John U."/>
            <person name="Richards T."/>
            <person name="Worden A.Z."/>
            <person name="Zhang X."/>
            <person name="Grigoriev I.V."/>
            <person name="Allen A.E."/>
            <person name="Bidle K."/>
            <person name="Borodovsky M."/>
            <person name="Bowler C."/>
            <person name="Brownlee C."/>
            <person name="Cock J.M."/>
            <person name="Elias M."/>
            <person name="Gladyshev V.N."/>
            <person name="Groth M."/>
            <person name="Guda C."/>
            <person name="Hadaegh A."/>
            <person name="Iglesias-Rodriguez M.D."/>
            <person name="Jenkins J."/>
            <person name="Jones B.M."/>
            <person name="Lawson T."/>
            <person name="Leese F."/>
            <person name="Lindquist E."/>
            <person name="Lobanov A."/>
            <person name="Lomsadze A."/>
            <person name="Malik S.B."/>
            <person name="Marsh M.E."/>
            <person name="Mackinder L."/>
            <person name="Mock T."/>
            <person name="Mueller-Roeber B."/>
            <person name="Pagarete A."/>
            <person name="Parker M."/>
            <person name="Probert I."/>
            <person name="Quesneville H."/>
            <person name="Raines C."/>
            <person name="Rensing S.A."/>
            <person name="Riano-Pachon D.M."/>
            <person name="Richier S."/>
            <person name="Rokitta S."/>
            <person name="Shiraiwa Y."/>
            <person name="Soanes D.M."/>
            <person name="van der Giezen M."/>
            <person name="Wahlund T.M."/>
            <person name="Williams B."/>
            <person name="Wilson W."/>
            <person name="Wolfe G."/>
            <person name="Wurch L.L."/>
        </authorList>
    </citation>
    <scope>NUCLEOTIDE SEQUENCE</scope>
</reference>
<dbReference type="Proteomes" id="UP000013827">
    <property type="component" value="Unassembled WGS sequence"/>
</dbReference>
<dbReference type="GeneID" id="17260210"/>
<sequence length="236" mass="25937">MVSEFSDNRRRLSIRRRGLSLQAPPLAEHTSARPSLSTPRASLLSALSGLSTRLTVASETSSDDDSGKFEPLAELQRQIEVCTFVVGIALFSTLAHCNPVSAVFALELWHSPRPRSVAEHWVISERTRGYLVWIAAVDLIIFLGLAAMALLDLAASIMIGLAVLYWEVIQLLRSAKDALTSAPQQVVVTTAVPVAPMEMGREDPTEQLAKLKKLLDSGAITEEEYEEKRKPYVDLL</sequence>
<feature type="transmembrane region" description="Helical" evidence="1">
    <location>
        <begin position="130"/>
        <end position="147"/>
    </location>
</feature>
<keyword evidence="4" id="KW-1185">Reference proteome</keyword>
<dbReference type="RefSeq" id="XP_005766563.1">
    <property type="nucleotide sequence ID" value="XM_005766506.1"/>
</dbReference>
<dbReference type="EnsemblProtists" id="EOD14134">
    <property type="protein sequence ID" value="EOD14134"/>
    <property type="gene ID" value="EMIHUDRAFT_212158"/>
</dbReference>
<evidence type="ECO:0000259" key="2">
    <source>
        <dbReference type="Pfam" id="PF09851"/>
    </source>
</evidence>
<dbReference type="AlphaFoldDB" id="A0A0D3IS99"/>
<evidence type="ECO:0000313" key="3">
    <source>
        <dbReference type="EnsemblProtists" id="EOD14134"/>
    </source>
</evidence>
<accession>A0A0D3IS99</accession>
<dbReference type="PaxDb" id="2903-EOD14134"/>
<dbReference type="HOGENOM" id="CLU_1177269_0_0_1"/>
<keyword evidence="1" id="KW-0812">Transmembrane</keyword>
<feature type="domain" description="SHOCT" evidence="2">
    <location>
        <begin position="206"/>
        <end position="230"/>
    </location>
</feature>